<dbReference type="RefSeq" id="WP_120950382.1">
    <property type="nucleotide sequence ID" value="NZ_RBIR01000001.1"/>
</dbReference>
<dbReference type="PROSITE" id="PS51708">
    <property type="entry name" value="CHAD"/>
    <property type="match status" value="1"/>
</dbReference>
<dbReference type="AlphaFoldDB" id="A0A495FM39"/>
<evidence type="ECO:0000313" key="3">
    <source>
        <dbReference type="EMBL" id="RKR30308.1"/>
    </source>
</evidence>
<evidence type="ECO:0000259" key="1">
    <source>
        <dbReference type="PROSITE" id="PS51707"/>
    </source>
</evidence>
<gene>
    <name evidence="3" type="ORF">C8D78_0633</name>
</gene>
<dbReference type="OrthoDB" id="9777271at2"/>
<reference evidence="3 4" key="1">
    <citation type="submission" date="2018-10" db="EMBL/GenBank/DDBJ databases">
        <title>Genomic Encyclopedia of Type Strains, Phase IV (KMG-IV): sequencing the most valuable type-strain genomes for metagenomic binning, comparative biology and taxonomic classification.</title>
        <authorList>
            <person name="Goeker M."/>
        </authorList>
    </citation>
    <scope>NUCLEOTIDE SEQUENCE [LARGE SCALE GENOMIC DNA]</scope>
    <source>
        <strain evidence="3 4">DSM 25586</strain>
    </source>
</reference>
<dbReference type="PANTHER" id="PTHR39339">
    <property type="entry name" value="SLR1444 PROTEIN"/>
    <property type="match status" value="1"/>
</dbReference>
<protein>
    <submittedName>
        <fullName evidence="3">CHAD domain-containing protein</fullName>
    </submittedName>
</protein>
<proteinExistence type="predicted"/>
<dbReference type="PROSITE" id="PS51707">
    <property type="entry name" value="CYTH"/>
    <property type="match status" value="1"/>
</dbReference>
<dbReference type="InterPro" id="IPR007899">
    <property type="entry name" value="CHAD_dom"/>
</dbReference>
<dbReference type="InterPro" id="IPR038186">
    <property type="entry name" value="CHAD_dom_sf"/>
</dbReference>
<feature type="domain" description="CYTH" evidence="1">
    <location>
        <begin position="6"/>
        <end position="201"/>
    </location>
</feature>
<dbReference type="Pfam" id="PF01928">
    <property type="entry name" value="CYTH"/>
    <property type="match status" value="1"/>
</dbReference>
<evidence type="ECO:0000259" key="2">
    <source>
        <dbReference type="PROSITE" id="PS51708"/>
    </source>
</evidence>
<dbReference type="CDD" id="cd07374">
    <property type="entry name" value="CYTH-like_Pase"/>
    <property type="match status" value="1"/>
</dbReference>
<dbReference type="SMART" id="SM00880">
    <property type="entry name" value="CHAD"/>
    <property type="match status" value="1"/>
</dbReference>
<sequence>MAGLDAIEVERKYSPADSEALPRLASIQGVDRIGDPANEHLDAVYFDTDTLALAAQRITLRRRTGGLDAGWHLKLPVAAEERQEIVEPLGSDQDSVPERLRQHVLVHVRGRTLQPVARIRTLRSSIPLYDGHGAILAQFSDDRVEAQNLLAPGEPERWREWEIELVEGDRKLLKDADAQFAAAGVPIASLPSKLAKALGSDYPGDAVQAPKPRRRGPASDLVLAYTFQQIRALKTHDPGVRIDAPDAVHQLRVAARRLRSALATFRKLLDAPSTQFLRAELQWLAGTVGEARDTEVIRTRLNEMISAEPPELLMGPVAQQIEEHLDGIYRPARAAGLAALDSERYFRLLDALDSFLADPPFTDPAGKKAVRTVGKLVSAQQKRLKKAVRAVDSASGSGPQDAALHEVRKSAKRLRYAAEAATPIFGKQATALARAAEGIQEVLGDFHDSVVIRETLLKLAADSAAGGGSAFSYGRLHAQEQQRGEEARARFYDVWQNARPRPLDWK</sequence>
<dbReference type="SUPFAM" id="SSF55154">
    <property type="entry name" value="CYTH-like phosphatases"/>
    <property type="match status" value="1"/>
</dbReference>
<dbReference type="Pfam" id="PF05235">
    <property type="entry name" value="CHAD"/>
    <property type="match status" value="1"/>
</dbReference>
<dbReference type="InterPro" id="IPR033469">
    <property type="entry name" value="CYTH-like_dom_sf"/>
</dbReference>
<dbReference type="PANTHER" id="PTHR39339:SF1">
    <property type="entry name" value="CHAD DOMAIN-CONTAINING PROTEIN"/>
    <property type="match status" value="1"/>
</dbReference>
<dbReference type="SMART" id="SM01118">
    <property type="entry name" value="CYTH"/>
    <property type="match status" value="1"/>
</dbReference>
<name>A0A495FM39_9MICC</name>
<dbReference type="Gene3D" id="2.40.320.10">
    <property type="entry name" value="Hypothetical Protein Pfu-838710-001"/>
    <property type="match status" value="1"/>
</dbReference>
<dbReference type="Gene3D" id="1.40.20.10">
    <property type="entry name" value="CHAD domain"/>
    <property type="match status" value="1"/>
</dbReference>
<evidence type="ECO:0000313" key="4">
    <source>
        <dbReference type="Proteomes" id="UP000276055"/>
    </source>
</evidence>
<accession>A0A495FM39</accession>
<dbReference type="InterPro" id="IPR023577">
    <property type="entry name" value="CYTH_domain"/>
</dbReference>
<feature type="domain" description="CHAD" evidence="2">
    <location>
        <begin position="215"/>
        <end position="500"/>
    </location>
</feature>
<dbReference type="Proteomes" id="UP000276055">
    <property type="component" value="Unassembled WGS sequence"/>
</dbReference>
<comment type="caution">
    <text evidence="3">The sequence shown here is derived from an EMBL/GenBank/DDBJ whole genome shotgun (WGS) entry which is preliminary data.</text>
</comment>
<dbReference type="EMBL" id="RBIR01000001">
    <property type="protein sequence ID" value="RKR30308.1"/>
    <property type="molecule type" value="Genomic_DNA"/>
</dbReference>
<organism evidence="3 4">
    <name type="scientific">Arthrobacter oryzae</name>
    <dbReference type="NCBI Taxonomy" id="409290"/>
    <lineage>
        <taxon>Bacteria</taxon>
        <taxon>Bacillati</taxon>
        <taxon>Actinomycetota</taxon>
        <taxon>Actinomycetes</taxon>
        <taxon>Micrococcales</taxon>
        <taxon>Micrococcaceae</taxon>
        <taxon>Arthrobacter</taxon>
    </lineage>
</organism>